<organism evidence="2 3">
    <name type="scientific">Bacteroides sedimenti</name>
    <dbReference type="NCBI Taxonomy" id="2136147"/>
    <lineage>
        <taxon>Bacteria</taxon>
        <taxon>Pseudomonadati</taxon>
        <taxon>Bacteroidota</taxon>
        <taxon>Bacteroidia</taxon>
        <taxon>Bacteroidales</taxon>
        <taxon>Bacteroidaceae</taxon>
        <taxon>Bacteroides</taxon>
    </lineage>
</organism>
<dbReference type="Gene3D" id="1.10.150.310">
    <property type="entry name" value="Tex RuvX-like domain-like"/>
    <property type="match status" value="1"/>
</dbReference>
<evidence type="ECO:0000313" key="3">
    <source>
        <dbReference type="Proteomes" id="UP001496674"/>
    </source>
</evidence>
<evidence type="ECO:0000256" key="1">
    <source>
        <dbReference type="SAM" id="Phobius"/>
    </source>
</evidence>
<dbReference type="PANTHER" id="PTHR21180:SF32">
    <property type="entry name" value="ENDONUCLEASE_EXONUCLEASE_PHOSPHATASE FAMILY DOMAIN-CONTAINING PROTEIN 1"/>
    <property type="match status" value="1"/>
</dbReference>
<gene>
    <name evidence="2" type="ORF">BSYN_24840</name>
</gene>
<keyword evidence="3" id="KW-1185">Reference proteome</keyword>
<dbReference type="EMBL" id="AP028055">
    <property type="protein sequence ID" value="BEH00220.1"/>
    <property type="molecule type" value="Genomic_DNA"/>
</dbReference>
<dbReference type="RefSeq" id="WP_353331373.1">
    <property type="nucleotide sequence ID" value="NZ_AP028055.1"/>
</dbReference>
<keyword evidence="1" id="KW-0812">Transmembrane</keyword>
<protein>
    <submittedName>
        <fullName evidence="2">Competence protein ComEA</fullName>
    </submittedName>
</protein>
<dbReference type="SUPFAM" id="SSF47781">
    <property type="entry name" value="RuvA domain 2-like"/>
    <property type="match status" value="3"/>
</dbReference>
<dbReference type="PANTHER" id="PTHR21180">
    <property type="entry name" value="ENDONUCLEASE/EXONUCLEASE/PHOSPHATASE FAMILY DOMAIN-CONTAINING PROTEIN 1"/>
    <property type="match status" value="1"/>
</dbReference>
<feature type="transmembrane region" description="Helical" evidence="1">
    <location>
        <begin position="14"/>
        <end position="33"/>
    </location>
</feature>
<sequence length="299" mass="35091">MWKDFFYFSKTERAGFYLLVALILVALTVYWLLPDNPSPRTTKHPDESVYEQFISSVHKREKERNQNYYFPDKEEKIELKAFDPNTADSLTFVRLGLPSFIARNILRYRSKGGKFQTRESFARIYGLSTEQYKKLLPYITIGDEFLKKNDSIRAISPLTVRDSLKYFKYPEGTVICLNEADTTELKKIPGIGIGTAKQIIAYRQKLGGFYKVGQLQDNARLPTELNKWFIIKNGPFHRININRLNIDRLINHPYINFYQAKVIIEHRKKKGAIKNLKELSLYEEFTSKDLERLTPYICF</sequence>
<proteinExistence type="predicted"/>
<keyword evidence="1" id="KW-1133">Transmembrane helix</keyword>
<keyword evidence="1" id="KW-0472">Membrane</keyword>
<dbReference type="Pfam" id="PF12836">
    <property type="entry name" value="HHH_3"/>
    <property type="match status" value="3"/>
</dbReference>
<evidence type="ECO:0000313" key="2">
    <source>
        <dbReference type="EMBL" id="BEH00220.1"/>
    </source>
</evidence>
<dbReference type="InterPro" id="IPR010994">
    <property type="entry name" value="RuvA_2-like"/>
</dbReference>
<name>A0ABM8IE33_9BACE</name>
<dbReference type="Proteomes" id="UP001496674">
    <property type="component" value="Chromosome"/>
</dbReference>
<dbReference type="InterPro" id="IPR051675">
    <property type="entry name" value="Endo/Exo/Phosphatase_dom_1"/>
</dbReference>
<dbReference type="Gene3D" id="1.10.150.280">
    <property type="entry name" value="AF1531-like domain"/>
    <property type="match status" value="1"/>
</dbReference>
<reference evidence="2 3" key="1">
    <citation type="submission" date="2023-04" db="EMBL/GenBank/DDBJ databases">
        <title>Draft genome sequence of acteroides sedimenti strain YN3PY1.</title>
        <authorList>
            <person name="Yoshida N."/>
        </authorList>
    </citation>
    <scope>NUCLEOTIDE SEQUENCE [LARGE SCALE GENOMIC DNA]</scope>
    <source>
        <strain evidence="2 3">YN3PY1</strain>
    </source>
</reference>
<accession>A0ABM8IE33</accession>